<evidence type="ECO:0000313" key="2">
    <source>
        <dbReference type="EMBL" id="RUS91026.1"/>
    </source>
</evidence>
<feature type="region of interest" description="Disordered" evidence="1">
    <location>
        <begin position="291"/>
        <end position="377"/>
    </location>
</feature>
<feature type="region of interest" description="Disordered" evidence="1">
    <location>
        <begin position="542"/>
        <end position="599"/>
    </location>
</feature>
<feature type="compositionally biased region" description="Polar residues" evidence="1">
    <location>
        <begin position="119"/>
        <end position="134"/>
    </location>
</feature>
<comment type="caution">
    <text evidence="2">The sequence shown here is derived from an EMBL/GenBank/DDBJ whole genome shotgun (WGS) entry which is preliminary data.</text>
</comment>
<gene>
    <name evidence="2" type="ORF">EGW08_001243</name>
</gene>
<name>A0A433UB56_ELYCH</name>
<feature type="compositionally biased region" description="Polar residues" evidence="1">
    <location>
        <begin position="553"/>
        <end position="570"/>
    </location>
</feature>
<feature type="compositionally biased region" description="Basic and acidic residues" evidence="1">
    <location>
        <begin position="154"/>
        <end position="163"/>
    </location>
</feature>
<feature type="compositionally biased region" description="Polar residues" evidence="1">
    <location>
        <begin position="346"/>
        <end position="358"/>
    </location>
</feature>
<feature type="compositionally biased region" description="Low complexity" evidence="1">
    <location>
        <begin position="580"/>
        <end position="591"/>
    </location>
</feature>
<evidence type="ECO:0000313" key="3">
    <source>
        <dbReference type="Proteomes" id="UP000271974"/>
    </source>
</evidence>
<organism evidence="2 3">
    <name type="scientific">Elysia chlorotica</name>
    <name type="common">Eastern emerald elysia</name>
    <name type="synonym">Sea slug</name>
    <dbReference type="NCBI Taxonomy" id="188477"/>
    <lineage>
        <taxon>Eukaryota</taxon>
        <taxon>Metazoa</taxon>
        <taxon>Spiralia</taxon>
        <taxon>Lophotrochozoa</taxon>
        <taxon>Mollusca</taxon>
        <taxon>Gastropoda</taxon>
        <taxon>Heterobranchia</taxon>
        <taxon>Euthyneura</taxon>
        <taxon>Panpulmonata</taxon>
        <taxon>Sacoglossa</taxon>
        <taxon>Placobranchoidea</taxon>
        <taxon>Plakobranchidae</taxon>
        <taxon>Elysia</taxon>
    </lineage>
</organism>
<reference evidence="2 3" key="1">
    <citation type="submission" date="2019-01" db="EMBL/GenBank/DDBJ databases">
        <title>A draft genome assembly of the solar-powered sea slug Elysia chlorotica.</title>
        <authorList>
            <person name="Cai H."/>
            <person name="Li Q."/>
            <person name="Fang X."/>
            <person name="Li J."/>
            <person name="Curtis N.E."/>
            <person name="Altenburger A."/>
            <person name="Shibata T."/>
            <person name="Feng M."/>
            <person name="Maeda T."/>
            <person name="Schwartz J.A."/>
            <person name="Shigenobu S."/>
            <person name="Lundholm N."/>
            <person name="Nishiyama T."/>
            <person name="Yang H."/>
            <person name="Hasebe M."/>
            <person name="Li S."/>
            <person name="Pierce S.K."/>
            <person name="Wang J."/>
        </authorList>
    </citation>
    <scope>NUCLEOTIDE SEQUENCE [LARGE SCALE GENOMIC DNA]</scope>
    <source>
        <strain evidence="2">EC2010</strain>
        <tissue evidence="2">Whole organism of an adult</tissue>
    </source>
</reference>
<keyword evidence="3" id="KW-1185">Reference proteome</keyword>
<feature type="compositionally biased region" description="Polar residues" evidence="1">
    <location>
        <begin position="164"/>
        <end position="181"/>
    </location>
</feature>
<feature type="compositionally biased region" description="Polar residues" evidence="1">
    <location>
        <begin position="192"/>
        <end position="206"/>
    </location>
</feature>
<dbReference type="Proteomes" id="UP000271974">
    <property type="component" value="Unassembled WGS sequence"/>
</dbReference>
<accession>A0A433UB56</accession>
<proteinExistence type="predicted"/>
<feature type="region of interest" description="Disordered" evidence="1">
    <location>
        <begin position="119"/>
        <end position="139"/>
    </location>
</feature>
<dbReference type="AlphaFoldDB" id="A0A433UB56"/>
<feature type="compositionally biased region" description="Basic and acidic residues" evidence="1">
    <location>
        <begin position="304"/>
        <end position="318"/>
    </location>
</feature>
<protein>
    <submittedName>
        <fullName evidence="2">Uncharacterized protein</fullName>
    </submittedName>
</protein>
<feature type="region of interest" description="Disordered" evidence="1">
    <location>
        <begin position="154"/>
        <end position="206"/>
    </location>
</feature>
<dbReference type="EMBL" id="RQTK01000020">
    <property type="protein sequence ID" value="RUS91026.1"/>
    <property type="molecule type" value="Genomic_DNA"/>
</dbReference>
<sequence length="599" mass="67173">MAVLCCTGLEESCKQSSIMPFLFRREGPWQEDQSSRSTSPCSKNKLSQANMHFLRKIRSIQGVTEAYASDKKTTLVKLENQRIVCLRGHNADPLYDCLREMYRAQENEQFIDYLQGSRTSVGSSTTNRPRSTHTIPDYDHRVSCSDNLRDYVLKKRFPRKETPRSTTPKTSPMSGSQSSLDGANAKVPREGMSSNKQSKAVNTSRAEVSQKIPLLQKALRELKGTEYSDKKYQKAAWRQIDEYMRNSLNMDFANLCKASSAMGSVENLGDDDEDASHLTLRHYENLPYKHHFPPLTVYSDESGDEKTTQETKSREKKTSPGASVKSVVPSSDLSSERRKSAGPEMIQSTSRNMESSTLPEHMQRRHTIADPQKKPVKQRYIKVYSPGHKRPIFISGATTLGGLPEPSQENRLSDRLEHISARSIPQKQEKATPVASSCPVICEAGEREMRLAAGYEQTTSLSETNLCGRRSQWDDSERTYASFQEKLRIYTEAKAAALAQSQYETSEQMEKSLQEANDLVRTLFDDLSVRAPAPVITVASLSSQDHPGFTPVSEATISSPENSPPSTGIQYPQLRHIETSESYDSLPSLSSHSDERQTV</sequence>
<dbReference type="OrthoDB" id="6152467at2759"/>
<evidence type="ECO:0000256" key="1">
    <source>
        <dbReference type="SAM" id="MobiDB-lite"/>
    </source>
</evidence>